<dbReference type="Proteomes" id="UP000290657">
    <property type="component" value="Unassembled WGS sequence"/>
</dbReference>
<dbReference type="AlphaFoldDB" id="A0A4Q0XP25"/>
<name>A0A4Q0XP25_9BACT</name>
<reference evidence="1 2" key="1">
    <citation type="submission" date="2017-10" db="EMBL/GenBank/DDBJ databases">
        <title>Genomics of the genus Arcobacter.</title>
        <authorList>
            <person name="Perez-Cataluna A."/>
            <person name="Figueras M.J."/>
        </authorList>
    </citation>
    <scope>NUCLEOTIDE SEQUENCE [LARGE SCALE GENOMIC DNA]</scope>
    <source>
        <strain evidence="1 2">CECT 8987</strain>
    </source>
</reference>
<organism evidence="1 2">
    <name type="scientific">Candidatus Marinarcus aquaticus</name>
    <dbReference type="NCBI Taxonomy" id="2044504"/>
    <lineage>
        <taxon>Bacteria</taxon>
        <taxon>Pseudomonadati</taxon>
        <taxon>Campylobacterota</taxon>
        <taxon>Epsilonproteobacteria</taxon>
        <taxon>Campylobacterales</taxon>
        <taxon>Arcobacteraceae</taxon>
        <taxon>Candidatus Marinarcus</taxon>
    </lineage>
</organism>
<dbReference type="RefSeq" id="WP_128996878.1">
    <property type="nucleotide sequence ID" value="NZ_PDKN01000008.1"/>
</dbReference>
<evidence type="ECO:0000313" key="1">
    <source>
        <dbReference type="EMBL" id="RXJ55332.1"/>
    </source>
</evidence>
<comment type="caution">
    <text evidence="1">The sequence shown here is derived from an EMBL/GenBank/DDBJ whole genome shotgun (WGS) entry which is preliminary data.</text>
</comment>
<proteinExistence type="predicted"/>
<keyword evidence="2" id="KW-1185">Reference proteome</keyword>
<accession>A0A4Q0XP25</accession>
<sequence>MKDFKTTTNNYNNDKSAINYYNNTLNETIQQHFTRNSIVDMVTKYELYYHVCLGNYTFETFLDVNDTVKKLSELKLEISAMQALFKIYEVIDEHFYEENFDQKLDYYIRKKASQHALEDFLEKDEEMVGKHYYMQQKLEDIDADISFNEMMWQNFEVNYQKTFEHFNTILTEQLIQDVQKQIVSE</sequence>
<dbReference type="EMBL" id="PDKN01000008">
    <property type="protein sequence ID" value="RXJ55332.1"/>
    <property type="molecule type" value="Genomic_DNA"/>
</dbReference>
<evidence type="ECO:0000313" key="2">
    <source>
        <dbReference type="Proteomes" id="UP000290657"/>
    </source>
</evidence>
<gene>
    <name evidence="1" type="ORF">CRV04_10890</name>
</gene>
<dbReference type="OrthoDB" id="5366168at2"/>
<protein>
    <submittedName>
        <fullName evidence="1">Uncharacterized protein</fullName>
    </submittedName>
</protein>